<dbReference type="InterPro" id="IPR029044">
    <property type="entry name" value="Nucleotide-diphossugar_trans"/>
</dbReference>
<dbReference type="AlphaFoldDB" id="A0A410MBP7"/>
<dbReference type="Pfam" id="PF02348">
    <property type="entry name" value="CTP_transf_3"/>
    <property type="match status" value="1"/>
</dbReference>
<dbReference type="RefSeq" id="WP_128524444.1">
    <property type="nucleotide sequence ID" value="NZ_CANLVY010000002.1"/>
</dbReference>
<dbReference type="EMBL" id="CP026118">
    <property type="protein sequence ID" value="QAS52151.1"/>
    <property type="molecule type" value="Genomic_DNA"/>
</dbReference>
<reference evidence="1 2" key="1">
    <citation type="submission" date="2018-01" db="EMBL/GenBank/DDBJ databases">
        <title>The whole genome sequencing and assembly of Halobacillus litoralis ERB031 strain.</title>
        <authorList>
            <person name="Lee S.-J."/>
            <person name="Park M.-K."/>
            <person name="Kim J.-Y."/>
            <person name="Lee Y.-J."/>
            <person name="Yi H."/>
            <person name="Bahn Y.-S."/>
            <person name="Kim J.F."/>
            <person name="Lee D.-W."/>
        </authorList>
    </citation>
    <scope>NUCLEOTIDE SEQUENCE [LARGE SCALE GENOMIC DNA]</scope>
    <source>
        <strain evidence="1 2">ERB 031</strain>
    </source>
</reference>
<proteinExistence type="predicted"/>
<dbReference type="Gene3D" id="3.90.550.10">
    <property type="entry name" value="Spore Coat Polysaccharide Biosynthesis Protein SpsA, Chain A"/>
    <property type="match status" value="1"/>
</dbReference>
<gene>
    <name evidence="1" type="ORF">HLI_07875</name>
</gene>
<accession>A0A410MBP7</accession>
<sequence length="243" mass="28502">MKVVAIVQARMGSTRLPGKVLMKVMGKSLLEYQIERMQRAKSLTEIVIATSTKQKDDPIIDLCNQLSVSHFRGSEHDVLDRFYRAAEAYDADAVVRLTADCPLIDPEVIDQVVDYYVNNHSRYDYGSNTEMRSYPRGMDTSIFSFKALEQAYREARLPFDREHVTPFIIRNEQRFPSFHITYSQDASHHRWTVDTKEDFLLIEHILKELYPENEKFTLKETLKAFENHPEWLKINDHIRQKDS</sequence>
<dbReference type="Proteomes" id="UP000287756">
    <property type="component" value="Chromosome"/>
</dbReference>
<dbReference type="KEGG" id="hli:HLI_07875"/>
<dbReference type="PANTHER" id="PTHR42866:SF1">
    <property type="entry name" value="SPORE COAT POLYSACCHARIDE BIOSYNTHESIS PROTEIN SPSF"/>
    <property type="match status" value="1"/>
</dbReference>
<name>A0A410MBP7_9BACI</name>
<dbReference type="OrthoDB" id="9815559at2"/>
<keyword evidence="1" id="KW-0808">Transferase</keyword>
<dbReference type="GO" id="GO:0005829">
    <property type="term" value="C:cytosol"/>
    <property type="evidence" value="ECO:0007669"/>
    <property type="project" value="TreeGrafter"/>
</dbReference>
<dbReference type="CDD" id="cd02518">
    <property type="entry name" value="GT2_SpsF"/>
    <property type="match status" value="1"/>
</dbReference>
<dbReference type="GO" id="GO:0016779">
    <property type="term" value="F:nucleotidyltransferase activity"/>
    <property type="evidence" value="ECO:0007669"/>
    <property type="project" value="UniProtKB-KW"/>
</dbReference>
<evidence type="ECO:0000313" key="1">
    <source>
        <dbReference type="EMBL" id="QAS52151.1"/>
    </source>
</evidence>
<organism evidence="1 2">
    <name type="scientific">Halobacillus litoralis</name>
    <dbReference type="NCBI Taxonomy" id="45668"/>
    <lineage>
        <taxon>Bacteria</taxon>
        <taxon>Bacillati</taxon>
        <taxon>Bacillota</taxon>
        <taxon>Bacilli</taxon>
        <taxon>Bacillales</taxon>
        <taxon>Bacillaceae</taxon>
        <taxon>Halobacillus</taxon>
    </lineage>
</organism>
<dbReference type="PANTHER" id="PTHR42866">
    <property type="entry name" value="3-DEOXY-MANNO-OCTULOSONATE CYTIDYLYLTRANSFERASE"/>
    <property type="match status" value="1"/>
</dbReference>
<dbReference type="InterPro" id="IPR003329">
    <property type="entry name" value="Cytidylyl_trans"/>
</dbReference>
<dbReference type="SUPFAM" id="SSF53448">
    <property type="entry name" value="Nucleotide-diphospho-sugar transferases"/>
    <property type="match status" value="1"/>
</dbReference>
<evidence type="ECO:0000313" key="2">
    <source>
        <dbReference type="Proteomes" id="UP000287756"/>
    </source>
</evidence>
<keyword evidence="1" id="KW-0548">Nucleotidyltransferase</keyword>
<protein>
    <submittedName>
        <fullName evidence="1">Acylneuraminate cytidylyltransferase</fullName>
    </submittedName>
</protein>